<dbReference type="InterPro" id="IPR013320">
    <property type="entry name" value="ConA-like_dom_sf"/>
</dbReference>
<dbReference type="PROSITE" id="PS51257">
    <property type="entry name" value="PROKAR_LIPOPROTEIN"/>
    <property type="match status" value="1"/>
</dbReference>
<dbReference type="EMBL" id="JAUCBP010000013">
    <property type="protein sequence ID" value="MDM7862017.1"/>
    <property type="molecule type" value="Genomic_DNA"/>
</dbReference>
<evidence type="ECO:0000313" key="1">
    <source>
        <dbReference type="EMBL" id="MDM7862017.1"/>
    </source>
</evidence>
<dbReference type="InterPro" id="IPR036280">
    <property type="entry name" value="Multihaem_cyt_sf"/>
</dbReference>
<evidence type="ECO:0000313" key="2">
    <source>
        <dbReference type="Proteomes" id="UP001234343"/>
    </source>
</evidence>
<dbReference type="Proteomes" id="UP001234343">
    <property type="component" value="Unassembled WGS sequence"/>
</dbReference>
<dbReference type="RefSeq" id="WP_289366761.1">
    <property type="nucleotide sequence ID" value="NZ_JAUCBP010000013.1"/>
</dbReference>
<dbReference type="SUPFAM" id="SSF49899">
    <property type="entry name" value="Concanavalin A-like lectins/glucanases"/>
    <property type="match status" value="1"/>
</dbReference>
<protein>
    <submittedName>
        <fullName evidence="1">LamG domain-containing protein</fullName>
    </submittedName>
</protein>
<organism evidence="1 2">
    <name type="scientific">Alteromonas arenosi</name>
    <dbReference type="NCBI Taxonomy" id="3055817"/>
    <lineage>
        <taxon>Bacteria</taxon>
        <taxon>Pseudomonadati</taxon>
        <taxon>Pseudomonadota</taxon>
        <taxon>Gammaproteobacteria</taxon>
        <taxon>Alteromonadales</taxon>
        <taxon>Alteromonadaceae</taxon>
        <taxon>Alteromonas/Salinimonas group</taxon>
        <taxon>Alteromonas</taxon>
    </lineage>
</organism>
<proteinExistence type="predicted"/>
<comment type="caution">
    <text evidence="1">The sequence shown here is derived from an EMBL/GenBank/DDBJ whole genome shotgun (WGS) entry which is preliminary data.</text>
</comment>
<dbReference type="SUPFAM" id="SSF48695">
    <property type="entry name" value="Multiheme cytochromes"/>
    <property type="match status" value="1"/>
</dbReference>
<reference evidence="1 2" key="1">
    <citation type="submission" date="2023-06" db="EMBL/GenBank/DDBJ databases">
        <title>Alteromonas sp. ASW11-36 isolated from intertidal sand.</title>
        <authorList>
            <person name="Li Y."/>
        </authorList>
    </citation>
    <scope>NUCLEOTIDE SEQUENCE [LARGE SCALE GENOMIC DNA]</scope>
    <source>
        <strain evidence="1 2">ASW11-36</strain>
    </source>
</reference>
<gene>
    <name evidence="1" type="ORF">QTP81_15545</name>
</gene>
<sequence length="815" mass="87753">MQKFLLTSFSVVLLSACGGGSDTVVEQTPLPPPLEQPVINYNGPAPATADVQNFKLSVWDNLATADRCGACHVQGQQSPAFARNDDINLAYADINPYIDFSQPSDSELISKVAGGHNCWLSSTSACTDIMTTWIGNWANQEQEATTIQLQAPALREPGANKNFPADATEFANTVHPIVNQYCADCHTSSAAIPIAPYFASDDVDEAYQASKGRINLDTPSDSRLVARIRDEFHNCWSDCQADALQLTNAIQAFSDTIEATQLDGDLINSAATTLFEGTLASGGGRFETNLIGKWEFKTGFGNIAFDTSGIEPALDLTLSGQFDWVGGWGVQLRNGKAQGSTSASRKMHDLITATGEFSIEAWVAPANVTQEGPARIVSYSGGRDRRNFTLGQTLYNYDALLRTNNTDGNGMPALSTADADEDLQAALQHVVFNYDAVNGRQIYVNGVFTDDFDDVAPGNLNEWDPSFAFVLGNEASGDVPWAGTIRMVAVHNRILSPEQIMQNFDVGVGQKFFLLFAISDIINVPEAYVVFEVSQFDSYSYLFSEPFFVSLAEGVNVDGIAIEGMRIGINGREAQGGQVFAPLVTEIVGAQYVPDLGQQLSSQGTIIGLEKGPEQDEFFLTFDRLGDEQYVRVPAEPPTPAAPIDLEPQPEIGIRNFAEINASMAALTTVAANQSGVKATFDQLRQQLPSVTDMSSFLASNQMAITQLAIKYCDALVEDNSLRSAYFPDFDFALAPQSAFDSAGRNALFSPLTTRMLGNNIGSQPSTTNVTTELNNLVDRLTQCTQTNSCSASTTRNVAKASCAAVLGSAVVAIQ</sequence>
<name>A0ABT7T0P8_9ALTE</name>
<accession>A0ABT7T0P8</accession>
<keyword evidence="2" id="KW-1185">Reference proteome</keyword>
<dbReference type="Pfam" id="PF13385">
    <property type="entry name" value="Laminin_G_3"/>
    <property type="match status" value="1"/>
</dbReference>
<dbReference type="Gene3D" id="2.60.120.200">
    <property type="match status" value="1"/>
</dbReference>